<dbReference type="SUPFAM" id="SSF102405">
    <property type="entry name" value="MCP/YpsA-like"/>
    <property type="match status" value="1"/>
</dbReference>
<dbReference type="Pfam" id="PF02481">
    <property type="entry name" value="DNA_processg_A"/>
    <property type="match status" value="1"/>
</dbReference>
<protein>
    <submittedName>
        <fullName evidence="3 5">DNA processing protein DprA</fullName>
    </submittedName>
</protein>
<dbReference type="EMBL" id="CP043529">
    <property type="protein sequence ID" value="QEW36465.1"/>
    <property type="molecule type" value="Genomic_DNA"/>
</dbReference>
<evidence type="ECO:0000259" key="2">
    <source>
        <dbReference type="Pfam" id="PF02481"/>
    </source>
</evidence>
<name>A0A5P3AV20_PHOVU</name>
<dbReference type="PANTHER" id="PTHR43022">
    <property type="entry name" value="PROTEIN SMF"/>
    <property type="match status" value="1"/>
</dbReference>
<dbReference type="Proteomes" id="UP000468344">
    <property type="component" value="Unassembled WGS sequence"/>
</dbReference>
<dbReference type="AlphaFoldDB" id="A0A5P3AV20"/>
<dbReference type="Proteomes" id="UP000326091">
    <property type="component" value="Chromosome"/>
</dbReference>
<dbReference type="InterPro" id="IPR057666">
    <property type="entry name" value="DrpA_SLOG"/>
</dbReference>
<dbReference type="GO" id="GO:0009294">
    <property type="term" value="P:DNA-mediated transformation"/>
    <property type="evidence" value="ECO:0007669"/>
    <property type="project" value="InterPro"/>
</dbReference>
<proteinExistence type="inferred from homology"/>
<reference evidence="7 8" key="1">
    <citation type="journal article" date="2019" name="Nat. Med.">
        <title>A library of human gut bacterial isolates paired with longitudinal multiomics data enables mechanistic microbiome research.</title>
        <authorList>
            <person name="Poyet M."/>
            <person name="Groussin M."/>
            <person name="Gibbons S.M."/>
            <person name="Avila-Pacheco J."/>
            <person name="Jiang X."/>
            <person name="Kearney S.M."/>
            <person name="Perrotta A.R."/>
            <person name="Berdy B."/>
            <person name="Zhao S."/>
            <person name="Lieberman T.D."/>
            <person name="Swanson P.K."/>
            <person name="Smith M."/>
            <person name="Roesemann S."/>
            <person name="Alexander J.E."/>
            <person name="Rich S.A."/>
            <person name="Livny J."/>
            <person name="Vlamakis H."/>
            <person name="Clish C."/>
            <person name="Bullock K."/>
            <person name="Deik A."/>
            <person name="Scott J."/>
            <person name="Pierce K.A."/>
            <person name="Xavier R.J."/>
            <person name="Alm E.J."/>
        </authorList>
    </citation>
    <scope>NUCLEOTIDE SEQUENCE [LARGE SCALE GENOMIC DNA]</scope>
    <source>
        <strain evidence="4 7">BIOML-A140</strain>
        <strain evidence="3 8">BIOML-A141</strain>
    </source>
</reference>
<dbReference type="GeneID" id="92988601"/>
<evidence type="ECO:0000313" key="6">
    <source>
        <dbReference type="Proteomes" id="UP000326091"/>
    </source>
</evidence>
<comment type="similarity">
    <text evidence="1">Belongs to the DprA/Smf family.</text>
</comment>
<evidence type="ECO:0000256" key="1">
    <source>
        <dbReference type="ARBA" id="ARBA00006525"/>
    </source>
</evidence>
<feature type="domain" description="Smf/DprA SLOG" evidence="2">
    <location>
        <begin position="80"/>
        <end position="294"/>
    </location>
</feature>
<dbReference type="Gene3D" id="3.40.50.450">
    <property type="match status" value="1"/>
</dbReference>
<evidence type="ECO:0000313" key="8">
    <source>
        <dbReference type="Proteomes" id="UP000483142"/>
    </source>
</evidence>
<dbReference type="RefSeq" id="WP_004295682.1">
    <property type="nucleotide sequence ID" value="NZ_CAXTGH010000007.1"/>
</dbReference>
<dbReference type="PANTHER" id="PTHR43022:SF1">
    <property type="entry name" value="PROTEIN SMF"/>
    <property type="match status" value="1"/>
</dbReference>
<evidence type="ECO:0000313" key="7">
    <source>
        <dbReference type="Proteomes" id="UP000468344"/>
    </source>
</evidence>
<evidence type="ECO:0000313" key="4">
    <source>
        <dbReference type="EMBL" id="KAB6481865.1"/>
    </source>
</evidence>
<accession>A0A5P3AV20</accession>
<evidence type="ECO:0000313" key="3">
    <source>
        <dbReference type="EMBL" id="KAB6457346.1"/>
    </source>
</evidence>
<reference evidence="5 6" key="2">
    <citation type="submission" date="2019-09" db="EMBL/GenBank/DDBJ databases">
        <title>Commensal-derived Metabolites Govern Vibrio cholerae Pathogenesis in Host.</title>
        <authorList>
            <person name="Yoon S.S."/>
            <person name="Yoon M.Y."/>
        </authorList>
    </citation>
    <scope>NUCLEOTIDE SEQUENCE [LARGE SCALE GENOMIC DNA]</scope>
    <source>
        <strain evidence="5 6">VIC01</strain>
    </source>
</reference>
<dbReference type="EMBL" id="WDBZ01000001">
    <property type="protein sequence ID" value="KAB6457346.1"/>
    <property type="molecule type" value="Genomic_DNA"/>
</dbReference>
<evidence type="ECO:0000313" key="5">
    <source>
        <dbReference type="EMBL" id="QEW36465.1"/>
    </source>
</evidence>
<gene>
    <name evidence="5" type="primary">dprA_2</name>
    <name evidence="4" type="ORF">GAZ06_00455</name>
    <name evidence="3" type="ORF">GAZ09_00455</name>
    <name evidence="5" type="ORF">VIC01_02017</name>
</gene>
<dbReference type="EMBL" id="WDBY01000001">
    <property type="protein sequence ID" value="KAB6481865.1"/>
    <property type="molecule type" value="Genomic_DNA"/>
</dbReference>
<dbReference type="InterPro" id="IPR003488">
    <property type="entry name" value="DprA"/>
</dbReference>
<organism evidence="5 6">
    <name type="scientific">Phocaeicola vulgatus</name>
    <name type="common">Bacteroides vulgatus</name>
    <dbReference type="NCBI Taxonomy" id="821"/>
    <lineage>
        <taxon>Bacteria</taxon>
        <taxon>Pseudomonadati</taxon>
        <taxon>Bacteroidota</taxon>
        <taxon>Bacteroidia</taxon>
        <taxon>Bacteroidales</taxon>
        <taxon>Bacteroidaceae</taxon>
        <taxon>Phocaeicola</taxon>
    </lineage>
</organism>
<dbReference type="Proteomes" id="UP000483142">
    <property type="component" value="Unassembled WGS sequence"/>
</dbReference>
<sequence length="320" mass="34840">MALSTEMILTLQQLDGVGNKTIFKIADQADTHITTMESLCKFWKSLKGKKLQSITADDLEDAHRVALRIISKCKSEDVGIISFYESIFPEILKSCVNEEGKLDPPILLYYRGNLDVLKKLGIAVIGTREPTRNGILAGKHFSGEFAKRGYNIVSGLAIGCDTTGHQGALAVGGATTAFLANGLDWDSIYPKENLDLAKEIVVKRGLLLSEYPVGQSCGRYGLVARDRLQAGLSYATVVVQTGVKGGTMHAVNATIQSKKPLFAVEYKTDEDTSNEKVQGNIKLVKEQKAYALRSTGIDDACSIIEKAHKSINPVQQQSLF</sequence>